<proteinExistence type="predicted"/>
<keyword evidence="2" id="KW-1185">Reference proteome</keyword>
<evidence type="ECO:0000313" key="2">
    <source>
        <dbReference type="Proteomes" id="UP000092460"/>
    </source>
</evidence>
<sequence length="97" mass="11447">MNSNKPRHNGFLYEPQRRRGRLPAAAHRIRYSEHMLDSETGKRMQSNVVANVDFFSQQRHYPPQKFIWVRALHAAETDKLEGDRFLSTHPCAVRRQC</sequence>
<dbReference type="VEuPathDB" id="VectorBase:GPPI048390"/>
<dbReference type="EnsemblMetazoa" id="GPPI048390-RA">
    <property type="protein sequence ID" value="GPPI048390-PA"/>
    <property type="gene ID" value="GPPI048390"/>
</dbReference>
<accession>A0A1B0C3V3</accession>
<dbReference type="EMBL" id="JXJN01025118">
    <property type="status" value="NOT_ANNOTATED_CDS"/>
    <property type="molecule type" value="Genomic_DNA"/>
</dbReference>
<name>A0A1B0C3V3_9MUSC</name>
<organism evidence="1 2">
    <name type="scientific">Glossina palpalis gambiensis</name>
    <dbReference type="NCBI Taxonomy" id="67801"/>
    <lineage>
        <taxon>Eukaryota</taxon>
        <taxon>Metazoa</taxon>
        <taxon>Ecdysozoa</taxon>
        <taxon>Arthropoda</taxon>
        <taxon>Hexapoda</taxon>
        <taxon>Insecta</taxon>
        <taxon>Pterygota</taxon>
        <taxon>Neoptera</taxon>
        <taxon>Endopterygota</taxon>
        <taxon>Diptera</taxon>
        <taxon>Brachycera</taxon>
        <taxon>Muscomorpha</taxon>
        <taxon>Hippoboscoidea</taxon>
        <taxon>Glossinidae</taxon>
        <taxon>Glossina</taxon>
    </lineage>
</organism>
<reference evidence="2" key="1">
    <citation type="submission" date="2015-01" db="EMBL/GenBank/DDBJ databases">
        <authorList>
            <person name="Aksoy S."/>
            <person name="Warren W."/>
            <person name="Wilson R.K."/>
        </authorList>
    </citation>
    <scope>NUCLEOTIDE SEQUENCE [LARGE SCALE GENOMIC DNA]</scope>
    <source>
        <strain evidence="2">IAEA</strain>
    </source>
</reference>
<protein>
    <submittedName>
        <fullName evidence="1">Uncharacterized protein</fullName>
    </submittedName>
</protein>
<evidence type="ECO:0000313" key="1">
    <source>
        <dbReference type="EnsemblMetazoa" id="GPPI048390-PA"/>
    </source>
</evidence>
<reference evidence="1" key="2">
    <citation type="submission" date="2020-05" db="UniProtKB">
        <authorList>
            <consortium name="EnsemblMetazoa"/>
        </authorList>
    </citation>
    <scope>IDENTIFICATION</scope>
    <source>
        <strain evidence="1">IAEA</strain>
    </source>
</reference>
<dbReference type="Proteomes" id="UP000092460">
    <property type="component" value="Unassembled WGS sequence"/>
</dbReference>
<dbReference type="AlphaFoldDB" id="A0A1B0C3V3"/>